<proteinExistence type="predicted"/>
<feature type="region of interest" description="Disordered" evidence="1">
    <location>
        <begin position="1"/>
        <end position="112"/>
    </location>
</feature>
<evidence type="ECO:0000256" key="1">
    <source>
        <dbReference type="SAM" id="MobiDB-lite"/>
    </source>
</evidence>
<keyword evidence="3" id="KW-1185">Reference proteome</keyword>
<feature type="compositionally biased region" description="Basic and acidic residues" evidence="1">
    <location>
        <begin position="36"/>
        <end position="46"/>
    </location>
</feature>
<evidence type="ECO:0000313" key="2">
    <source>
        <dbReference type="EMBL" id="KAJ1129908.1"/>
    </source>
</evidence>
<evidence type="ECO:0000313" key="3">
    <source>
        <dbReference type="Proteomes" id="UP001066276"/>
    </source>
</evidence>
<gene>
    <name evidence="2" type="ORF">NDU88_008269</name>
</gene>
<dbReference type="AlphaFoldDB" id="A0AAV7PNT8"/>
<comment type="caution">
    <text evidence="2">The sequence shown here is derived from an EMBL/GenBank/DDBJ whole genome shotgun (WGS) entry which is preliminary data.</text>
</comment>
<sequence>MASSRPPDTPAGQENTPLGNPDSRSPKTRGTSAAGEVRRGSRGADRRGRRGSRRADRTGRRENRRKNRAGRHRNREETVEGPHEEWSRPEQLSPRENLDKGQGSPETPRLCHVHGGAWFQQGDDLPYLLSFSGFPGDAIPPRDLQQDSRRSEREKRKEEITTVREKDSWTDKEDL</sequence>
<organism evidence="2 3">
    <name type="scientific">Pleurodeles waltl</name>
    <name type="common">Iberian ribbed newt</name>
    <dbReference type="NCBI Taxonomy" id="8319"/>
    <lineage>
        <taxon>Eukaryota</taxon>
        <taxon>Metazoa</taxon>
        <taxon>Chordata</taxon>
        <taxon>Craniata</taxon>
        <taxon>Vertebrata</taxon>
        <taxon>Euteleostomi</taxon>
        <taxon>Amphibia</taxon>
        <taxon>Batrachia</taxon>
        <taxon>Caudata</taxon>
        <taxon>Salamandroidea</taxon>
        <taxon>Salamandridae</taxon>
        <taxon>Pleurodelinae</taxon>
        <taxon>Pleurodeles</taxon>
    </lineage>
</organism>
<protein>
    <submittedName>
        <fullName evidence="2">Uncharacterized protein</fullName>
    </submittedName>
</protein>
<dbReference type="Proteomes" id="UP001066276">
    <property type="component" value="Chromosome 7"/>
</dbReference>
<feature type="compositionally biased region" description="Basic and acidic residues" evidence="1">
    <location>
        <begin position="144"/>
        <end position="175"/>
    </location>
</feature>
<feature type="region of interest" description="Disordered" evidence="1">
    <location>
        <begin position="133"/>
        <end position="175"/>
    </location>
</feature>
<dbReference type="EMBL" id="JANPWB010000011">
    <property type="protein sequence ID" value="KAJ1129908.1"/>
    <property type="molecule type" value="Genomic_DNA"/>
</dbReference>
<name>A0AAV7PNT8_PLEWA</name>
<reference evidence="2" key="1">
    <citation type="journal article" date="2022" name="bioRxiv">
        <title>Sequencing and chromosome-scale assembly of the giantPleurodeles waltlgenome.</title>
        <authorList>
            <person name="Brown T."/>
            <person name="Elewa A."/>
            <person name="Iarovenko S."/>
            <person name="Subramanian E."/>
            <person name="Araus A.J."/>
            <person name="Petzold A."/>
            <person name="Susuki M."/>
            <person name="Suzuki K.-i.T."/>
            <person name="Hayashi T."/>
            <person name="Toyoda A."/>
            <person name="Oliveira C."/>
            <person name="Osipova E."/>
            <person name="Leigh N.D."/>
            <person name="Simon A."/>
            <person name="Yun M.H."/>
        </authorList>
    </citation>
    <scope>NUCLEOTIDE SEQUENCE</scope>
    <source>
        <strain evidence="2">20211129_DDA</strain>
        <tissue evidence="2">Liver</tissue>
    </source>
</reference>
<feature type="compositionally biased region" description="Basic residues" evidence="1">
    <location>
        <begin position="62"/>
        <end position="73"/>
    </location>
</feature>
<feature type="compositionally biased region" description="Basic and acidic residues" evidence="1">
    <location>
        <begin position="74"/>
        <end position="88"/>
    </location>
</feature>
<accession>A0AAV7PNT8</accession>